<dbReference type="Gene3D" id="3.40.50.2000">
    <property type="entry name" value="Glycogen Phosphorylase B"/>
    <property type="match status" value="2"/>
</dbReference>
<dbReference type="PANTHER" id="PTHR12526:SF630">
    <property type="entry name" value="GLYCOSYLTRANSFERASE"/>
    <property type="match status" value="1"/>
</dbReference>
<gene>
    <name evidence="3" type="ORF">ETX26_04655</name>
</gene>
<comment type="caution">
    <text evidence="3">The sequence shown here is derived from an EMBL/GenBank/DDBJ whole genome shotgun (WGS) entry which is preliminary data.</text>
</comment>
<dbReference type="AlphaFoldDB" id="A0A4Q2KQX0"/>
<feature type="domain" description="Glycosyltransferase subfamily 4-like N-terminal" evidence="2">
    <location>
        <begin position="30"/>
        <end position="184"/>
    </location>
</feature>
<dbReference type="EMBL" id="SDPV01000001">
    <property type="protein sequence ID" value="RXZ66013.1"/>
    <property type="molecule type" value="Genomic_DNA"/>
</dbReference>
<evidence type="ECO:0000313" key="3">
    <source>
        <dbReference type="EMBL" id="RXZ66013.1"/>
    </source>
</evidence>
<feature type="domain" description="Glycosyl transferase family 1" evidence="1">
    <location>
        <begin position="200"/>
        <end position="354"/>
    </location>
</feature>
<dbReference type="SUPFAM" id="SSF53756">
    <property type="entry name" value="UDP-Glycosyltransferase/glycogen phosphorylase"/>
    <property type="match status" value="1"/>
</dbReference>
<organism evidence="3 4">
    <name type="scientific">Pelagerythrobacter rhizovicinus</name>
    <dbReference type="NCBI Taxonomy" id="2268576"/>
    <lineage>
        <taxon>Bacteria</taxon>
        <taxon>Pseudomonadati</taxon>
        <taxon>Pseudomonadota</taxon>
        <taxon>Alphaproteobacteria</taxon>
        <taxon>Sphingomonadales</taxon>
        <taxon>Erythrobacteraceae</taxon>
        <taxon>Pelagerythrobacter</taxon>
    </lineage>
</organism>
<keyword evidence="4" id="KW-1185">Reference proteome</keyword>
<dbReference type="InterPro" id="IPR028098">
    <property type="entry name" value="Glyco_trans_4-like_N"/>
</dbReference>
<accession>A0A4Q2KQX0</accession>
<evidence type="ECO:0000259" key="1">
    <source>
        <dbReference type="Pfam" id="PF00534"/>
    </source>
</evidence>
<sequence>MSVAGRGKARILHLHSTFAAGGKELRSVRLINAFGPKVSHTIVSAEPERMEAAQHILRQIPVTYPRDFPALKGKPTPGRLQRLARAMQEYDLVLTYNWGAMNAVMAHTVFKDVFRLPSLIHHEDGFNEDERTRLKPTRNWFRKIALGRTNGLVVPSETLEGIALKVWEQPIGRVKHIPNGIDTKAFAKRPKPDALRGVVKRKGEFWVGTLAGLRPVKNLPLLVRAFRHLPEDWHLVIVGDGPERDAIRAEAEEYNVGHRVHLPGFASHPERYVGLFDVFALSSDSEQFPISLVEAMAAGLPVAAPAVGDIADMVSEANAPLIGPAGDESALARGLAQLAGDPDLRERIGQANREKARTSYDEKPMIAAYRRLYSSAMDNDALN</sequence>
<dbReference type="Pfam" id="PF00534">
    <property type="entry name" value="Glycos_transf_1"/>
    <property type="match status" value="1"/>
</dbReference>
<evidence type="ECO:0000313" key="4">
    <source>
        <dbReference type="Proteomes" id="UP000293623"/>
    </source>
</evidence>
<dbReference type="Pfam" id="PF13439">
    <property type="entry name" value="Glyco_transf_4"/>
    <property type="match status" value="1"/>
</dbReference>
<dbReference type="PANTHER" id="PTHR12526">
    <property type="entry name" value="GLYCOSYLTRANSFERASE"/>
    <property type="match status" value="1"/>
</dbReference>
<keyword evidence="3" id="KW-0808">Transferase</keyword>
<evidence type="ECO:0000259" key="2">
    <source>
        <dbReference type="Pfam" id="PF13439"/>
    </source>
</evidence>
<dbReference type="Proteomes" id="UP000293623">
    <property type="component" value="Unassembled WGS sequence"/>
</dbReference>
<protein>
    <submittedName>
        <fullName evidence="3">Glycosyltransferase family 1 protein</fullName>
    </submittedName>
</protein>
<dbReference type="RefSeq" id="WP_129523488.1">
    <property type="nucleotide sequence ID" value="NZ_SDPV01000001.1"/>
</dbReference>
<dbReference type="CDD" id="cd03801">
    <property type="entry name" value="GT4_PimA-like"/>
    <property type="match status" value="1"/>
</dbReference>
<reference evidence="3 4" key="1">
    <citation type="submission" date="2019-01" db="EMBL/GenBank/DDBJ databases">
        <title>Altererythrobacter rhizovicinus sp. nov., isolated from the rhizosphere soil of Haloxylon ammodendron.</title>
        <authorList>
            <person name="Li H.-P."/>
            <person name="Gou J.-Y."/>
            <person name="Yao D."/>
            <person name="Han Q.-Q."/>
            <person name="Shao K.-Z."/>
            <person name="Zhao Q."/>
            <person name="Zhang J.-L."/>
        </authorList>
    </citation>
    <scope>NUCLEOTIDE SEQUENCE [LARGE SCALE GENOMIC DNA]</scope>
    <source>
        <strain evidence="3 4">AY-3R</strain>
    </source>
</reference>
<name>A0A4Q2KQX0_9SPHN</name>
<proteinExistence type="predicted"/>
<dbReference type="OrthoDB" id="9790710at2"/>
<dbReference type="GO" id="GO:0016757">
    <property type="term" value="F:glycosyltransferase activity"/>
    <property type="evidence" value="ECO:0007669"/>
    <property type="project" value="InterPro"/>
</dbReference>
<dbReference type="InterPro" id="IPR001296">
    <property type="entry name" value="Glyco_trans_1"/>
</dbReference>